<evidence type="ECO:0000256" key="3">
    <source>
        <dbReference type="ARBA" id="ARBA00023002"/>
    </source>
</evidence>
<dbReference type="PANTHER" id="PTHR42659:SF2">
    <property type="entry name" value="XANTHINE DEHYDROGENASE SUBUNIT C-RELATED"/>
    <property type="match status" value="1"/>
</dbReference>
<dbReference type="GO" id="GO:0043885">
    <property type="term" value="F:anaerobic carbon-monoxide dehydrogenase activity"/>
    <property type="evidence" value="ECO:0007669"/>
    <property type="project" value="UniProtKB-EC"/>
</dbReference>
<keyword evidence="3 5" id="KW-0560">Oxidoreductase</keyword>
<dbReference type="InterPro" id="IPR005107">
    <property type="entry name" value="CO_DH_flav_C"/>
</dbReference>
<dbReference type="AlphaFoldDB" id="A0A485MCH8"/>
<sequence>MLQDYLIPETVEQALSHLQGGKGRARVVAGGTDLLLDLANGKKEAGVLVDLTRIPGLQEITLEDDLIRLGAAVTHNQVAKSKLIQEKASVLARAARSVGSLQIRNTATVVGNVVNAQPAADAAVALVALGAVAEVVSPSGKEYIPVEKLYAGVGKSVLDSTSQIVTRIQFPALLKNQGSAYERLEQRKALALPMLNVAVVVSLADNRFQWARIVMAPVGPGPVRATEAEAILTGADVSLGNIENAAAAARAQANPRSSALRGSREYRLEVLPVLVRRALEAAVVRAGGNC</sequence>
<accession>A0A485MCH8</accession>
<dbReference type="InterPro" id="IPR016169">
    <property type="entry name" value="FAD-bd_PCMH_sub2"/>
</dbReference>
<dbReference type="InterPro" id="IPR016167">
    <property type="entry name" value="FAD-bd_PCMH_sub1"/>
</dbReference>
<dbReference type="SMART" id="SM01092">
    <property type="entry name" value="CO_deh_flav_C"/>
    <property type="match status" value="1"/>
</dbReference>
<evidence type="ECO:0000259" key="4">
    <source>
        <dbReference type="PROSITE" id="PS51387"/>
    </source>
</evidence>
<evidence type="ECO:0000313" key="5">
    <source>
        <dbReference type="EMBL" id="VFU18698.1"/>
    </source>
</evidence>
<dbReference type="EC" id="1.2.7.4" evidence="5"/>
<dbReference type="PROSITE" id="PS51387">
    <property type="entry name" value="FAD_PCMH"/>
    <property type="match status" value="1"/>
</dbReference>
<reference evidence="5" key="1">
    <citation type="submission" date="2019-03" db="EMBL/GenBank/DDBJ databases">
        <authorList>
            <person name="Hao L."/>
        </authorList>
    </citation>
    <scope>NUCLEOTIDE SEQUENCE</scope>
</reference>
<dbReference type="PANTHER" id="PTHR42659">
    <property type="entry name" value="XANTHINE DEHYDROGENASE SUBUNIT C-RELATED"/>
    <property type="match status" value="1"/>
</dbReference>
<dbReference type="Gene3D" id="3.30.390.50">
    <property type="entry name" value="CO dehydrogenase flavoprotein, C-terminal domain"/>
    <property type="match status" value="1"/>
</dbReference>
<feature type="domain" description="FAD-binding PCMH-type" evidence="4">
    <location>
        <begin position="1"/>
        <end position="175"/>
    </location>
</feature>
<dbReference type="InterPro" id="IPR051312">
    <property type="entry name" value="Diverse_Substr_Oxidored"/>
</dbReference>
<keyword evidence="1" id="KW-0285">Flavoprotein</keyword>
<evidence type="ECO:0000256" key="2">
    <source>
        <dbReference type="ARBA" id="ARBA00022827"/>
    </source>
</evidence>
<dbReference type="EMBL" id="CAADRN010000356">
    <property type="protein sequence ID" value="VFU18698.1"/>
    <property type="molecule type" value="Genomic_DNA"/>
</dbReference>
<proteinExistence type="predicted"/>
<keyword evidence="2" id="KW-0274">FAD</keyword>
<organism evidence="5">
    <name type="scientific">anaerobic digester metagenome</name>
    <dbReference type="NCBI Taxonomy" id="1263854"/>
    <lineage>
        <taxon>unclassified sequences</taxon>
        <taxon>metagenomes</taxon>
        <taxon>ecological metagenomes</taxon>
    </lineage>
</organism>
<dbReference type="SUPFAM" id="SSF55447">
    <property type="entry name" value="CO dehydrogenase flavoprotein C-terminal domain-like"/>
    <property type="match status" value="1"/>
</dbReference>
<dbReference type="SUPFAM" id="SSF56176">
    <property type="entry name" value="FAD-binding/transporter-associated domain-like"/>
    <property type="match status" value="1"/>
</dbReference>
<dbReference type="InterPro" id="IPR016166">
    <property type="entry name" value="FAD-bd_PCMH"/>
</dbReference>
<name>A0A485MCH8_9ZZZZ</name>
<dbReference type="InterPro" id="IPR036683">
    <property type="entry name" value="CO_DH_flav_C_dom_sf"/>
</dbReference>
<dbReference type="Gene3D" id="3.30.465.10">
    <property type="match status" value="1"/>
</dbReference>
<dbReference type="Pfam" id="PF00941">
    <property type="entry name" value="FAD_binding_5"/>
    <property type="match status" value="1"/>
</dbReference>
<dbReference type="Gene3D" id="3.30.43.10">
    <property type="entry name" value="Uridine Diphospho-n-acetylenolpyruvylglucosamine Reductase, domain 2"/>
    <property type="match status" value="1"/>
</dbReference>
<dbReference type="GO" id="GO:0071949">
    <property type="term" value="F:FAD binding"/>
    <property type="evidence" value="ECO:0007669"/>
    <property type="project" value="InterPro"/>
</dbReference>
<dbReference type="InterPro" id="IPR036318">
    <property type="entry name" value="FAD-bd_PCMH-like_sf"/>
</dbReference>
<protein>
    <submittedName>
        <fullName evidence="5">Aerobic-type carbon monoxide dehydrogenase, middle subunit CoxM/CutM-like protein</fullName>
        <ecNumber evidence="5">1.2.7.4</ecNumber>
    </submittedName>
</protein>
<gene>
    <name evidence="5" type="primary">coxM</name>
    <name evidence="5" type="ORF">SCFA_550003</name>
</gene>
<dbReference type="InterPro" id="IPR002346">
    <property type="entry name" value="Mopterin_DH_FAD-bd"/>
</dbReference>
<evidence type="ECO:0000256" key="1">
    <source>
        <dbReference type="ARBA" id="ARBA00022630"/>
    </source>
</evidence>
<dbReference type="Pfam" id="PF03450">
    <property type="entry name" value="CO_deh_flav_C"/>
    <property type="match status" value="1"/>
</dbReference>